<feature type="transmembrane region" description="Helical" evidence="1">
    <location>
        <begin position="474"/>
        <end position="493"/>
    </location>
</feature>
<feature type="transmembrane region" description="Helical" evidence="1">
    <location>
        <begin position="324"/>
        <end position="342"/>
    </location>
</feature>
<feature type="transmembrane region" description="Helical" evidence="1">
    <location>
        <begin position="362"/>
        <end position="385"/>
    </location>
</feature>
<organism evidence="2 3">
    <name type="scientific">Candidatus Gottesmanbacteria bacterium GW2011_GWC2_39_8</name>
    <dbReference type="NCBI Taxonomy" id="1618450"/>
    <lineage>
        <taxon>Bacteria</taxon>
        <taxon>Candidatus Gottesmaniibacteriota</taxon>
    </lineage>
</organism>
<keyword evidence="1" id="KW-0812">Transmembrane</keyword>
<dbReference type="EMBL" id="LBXN01000065">
    <property type="protein sequence ID" value="KKR31597.1"/>
    <property type="molecule type" value="Genomic_DNA"/>
</dbReference>
<evidence type="ECO:0008006" key="4">
    <source>
        <dbReference type="Google" id="ProtNLM"/>
    </source>
</evidence>
<feature type="transmembrane region" description="Helical" evidence="1">
    <location>
        <begin position="798"/>
        <end position="816"/>
    </location>
</feature>
<accession>A0A0G0T191</accession>
<evidence type="ECO:0000313" key="3">
    <source>
        <dbReference type="Proteomes" id="UP000034539"/>
    </source>
</evidence>
<keyword evidence="1" id="KW-0472">Membrane</keyword>
<dbReference type="AlphaFoldDB" id="A0A0G0T191"/>
<proteinExistence type="predicted"/>
<evidence type="ECO:0000256" key="1">
    <source>
        <dbReference type="SAM" id="Phobius"/>
    </source>
</evidence>
<gene>
    <name evidence="2" type="ORF">UT63_C0065G0005</name>
</gene>
<feature type="transmembrane region" description="Helical" evidence="1">
    <location>
        <begin position="244"/>
        <end position="264"/>
    </location>
</feature>
<protein>
    <recommendedName>
        <fullName evidence="4">Membrane protein 6-pyruvoyl-tetrahydropterin synthase-related domain-containing protein</fullName>
    </recommendedName>
</protein>
<comment type="caution">
    <text evidence="2">The sequence shown here is derived from an EMBL/GenBank/DDBJ whole genome shotgun (WGS) entry which is preliminary data.</text>
</comment>
<feature type="transmembrane region" description="Helical" evidence="1">
    <location>
        <begin position="112"/>
        <end position="132"/>
    </location>
</feature>
<feature type="transmembrane region" description="Helical" evidence="1">
    <location>
        <begin position="84"/>
        <end position="105"/>
    </location>
</feature>
<sequence>MNLNRITKYLSIFLLLFSIASNLVWFKPETTIKLDPNDNIFQFALVNRTNWIWENYGCPLSLKCLPNLVDHWVPNWQEGFPLPFYYSHIPQIAIVASWHMVKIFLPVSLFDYYHFLVYLLISLIPLSVFWGIKVLGLSWITAGLGALFAMHISTDGLYGIDVVSWLWRGYGLSSQLFSVITAPLALAFTYRYLSDNKYFKPALLFTVLSVAGHLGIGFITLLSFFVFVFIDFRPSHIFQRVKRLLFLFSLTFALLSYWIIPFFLGSRYHLISFWDPPWKFNSYGYYEVVKQLQNGQIFDFGRSIPILTILVLIGFFALFKSKKYFAFSLLFPFWFLLFFGRTTWGGLIDLIPGMKDFHLHRFIVGLHLAALFLIPVGIETIVNLLNQGIGKVIFVSQIVLEALSDKSKVKGQKSKMQIKSQKLEEINLSGTILKTDLNPVGSDLLGTHHLAKDLREQSEPGVFEKFVPEGLFRYGKWASVVLATIIIVFIYNYTIRQTLNYNSYNGKLITESNKEYYANQGNLDQLLSYLKTLPTQRMYVGRGGNWGHNFKVGSTYMYMMVSVNGFETMGFLPETWSPNSENEQHINEQNLRDYDLYNLKYVVAPKDAPLPLNKFSLLKTYGPYNVYEVPTSGYFDIGRSNIFVNSDKTTFLNAVKYWMAGPIPDYKSYPLLSVEGKKPPFENIKIIDMLDTVSYKFNGQVYNIFKDDPFYRPEATPAGKILSQRVDKQTYSAKVSVPPDCANCFSIFKMTYHPNWIATVDGVPVKEIYTAFPFFSAVQITPGVHEVSFTYEPNRLKVILLVLEIIAVISFLIFKIRKARNHHLKHDRV</sequence>
<feature type="transmembrane region" description="Helical" evidence="1">
    <location>
        <begin position="170"/>
        <end position="190"/>
    </location>
</feature>
<evidence type="ECO:0000313" key="2">
    <source>
        <dbReference type="EMBL" id="KKR31597.1"/>
    </source>
</evidence>
<feature type="transmembrane region" description="Helical" evidence="1">
    <location>
        <begin position="300"/>
        <end position="319"/>
    </location>
</feature>
<feature type="transmembrane region" description="Helical" evidence="1">
    <location>
        <begin position="202"/>
        <end position="232"/>
    </location>
</feature>
<name>A0A0G0T191_9BACT</name>
<feature type="transmembrane region" description="Helical" evidence="1">
    <location>
        <begin position="138"/>
        <end position="158"/>
    </location>
</feature>
<reference evidence="2 3" key="1">
    <citation type="journal article" date="2015" name="Nature">
        <title>rRNA introns, odd ribosomes, and small enigmatic genomes across a large radiation of phyla.</title>
        <authorList>
            <person name="Brown C.T."/>
            <person name="Hug L.A."/>
            <person name="Thomas B.C."/>
            <person name="Sharon I."/>
            <person name="Castelle C.J."/>
            <person name="Singh A."/>
            <person name="Wilkins M.J."/>
            <person name="Williams K.H."/>
            <person name="Banfield J.F."/>
        </authorList>
    </citation>
    <scope>NUCLEOTIDE SEQUENCE [LARGE SCALE GENOMIC DNA]</scope>
</reference>
<keyword evidence="1" id="KW-1133">Transmembrane helix</keyword>
<dbReference type="Proteomes" id="UP000034539">
    <property type="component" value="Unassembled WGS sequence"/>
</dbReference>